<reference evidence="2" key="1">
    <citation type="submission" date="2020-09" db="EMBL/GenBank/DDBJ databases">
        <title>Genome-Enabled Discovery of Anthraquinone Biosynthesis in Senna tora.</title>
        <authorList>
            <person name="Kang S.-H."/>
            <person name="Pandey R.P."/>
            <person name="Lee C.-M."/>
            <person name="Sim J.-S."/>
            <person name="Jeong J.-T."/>
            <person name="Choi B.-S."/>
            <person name="Jung M."/>
            <person name="Ginzburg D."/>
            <person name="Zhao K."/>
            <person name="Won S.Y."/>
            <person name="Oh T.-J."/>
            <person name="Yu Y."/>
            <person name="Kim N.-H."/>
            <person name="Lee O.R."/>
            <person name="Lee T.-H."/>
            <person name="Bashyal P."/>
            <person name="Kim T.-S."/>
            <person name="Lee W.-H."/>
            <person name="Kawkins C."/>
            <person name="Kim C.-K."/>
            <person name="Kim J.S."/>
            <person name="Ahn B.O."/>
            <person name="Rhee S.Y."/>
            <person name="Sohng J.K."/>
        </authorList>
    </citation>
    <scope>NUCLEOTIDE SEQUENCE</scope>
    <source>
        <tissue evidence="2">Leaf</tissue>
    </source>
</reference>
<accession>A0A834STG7</accession>
<dbReference type="OrthoDB" id="1431352at2759"/>
<evidence type="ECO:0000313" key="3">
    <source>
        <dbReference type="Proteomes" id="UP000634136"/>
    </source>
</evidence>
<keyword evidence="3" id="KW-1185">Reference proteome</keyword>
<sequence length="197" mass="21802">MTVFIGTCAVSGMGGYTFHMQDPAGGQPAPNPAAEQPSNVQTGASTSGWRSFEERVLLEPMPSSGESSEASVNQQPVIPELEPPLMEENARRAELYGRLRTNLWGRPYTEGALESVVGRQVPIEKHIFAALVEDGYDPQVVFEKRHLIRGFIFYPNGEALSENTYANHLTEILNSGTRQSLPYHRVIKAIRNSDLFL</sequence>
<protein>
    <submittedName>
        <fullName evidence="2">NADH dehydrogenase [ubiquinone] iron-sulfur protein 2</fullName>
    </submittedName>
</protein>
<evidence type="ECO:0000256" key="1">
    <source>
        <dbReference type="SAM" id="MobiDB-lite"/>
    </source>
</evidence>
<dbReference type="EMBL" id="JAAIUW010000012">
    <property type="protein sequence ID" value="KAF7807347.1"/>
    <property type="molecule type" value="Genomic_DNA"/>
</dbReference>
<gene>
    <name evidence="2" type="ORF">G2W53_039508</name>
</gene>
<feature type="compositionally biased region" description="Polar residues" evidence="1">
    <location>
        <begin position="38"/>
        <end position="47"/>
    </location>
</feature>
<comment type="caution">
    <text evidence="2">The sequence shown here is derived from an EMBL/GenBank/DDBJ whole genome shotgun (WGS) entry which is preliminary data.</text>
</comment>
<name>A0A834STG7_9FABA</name>
<dbReference type="AlphaFoldDB" id="A0A834STG7"/>
<proteinExistence type="predicted"/>
<feature type="region of interest" description="Disordered" evidence="1">
    <location>
        <begin position="21"/>
        <end position="47"/>
    </location>
</feature>
<feature type="compositionally biased region" description="Low complexity" evidence="1">
    <location>
        <begin position="23"/>
        <end position="37"/>
    </location>
</feature>
<keyword evidence="2" id="KW-0830">Ubiquinone</keyword>
<dbReference type="Proteomes" id="UP000634136">
    <property type="component" value="Unassembled WGS sequence"/>
</dbReference>
<organism evidence="2 3">
    <name type="scientific">Senna tora</name>
    <dbReference type="NCBI Taxonomy" id="362788"/>
    <lineage>
        <taxon>Eukaryota</taxon>
        <taxon>Viridiplantae</taxon>
        <taxon>Streptophyta</taxon>
        <taxon>Embryophyta</taxon>
        <taxon>Tracheophyta</taxon>
        <taxon>Spermatophyta</taxon>
        <taxon>Magnoliopsida</taxon>
        <taxon>eudicotyledons</taxon>
        <taxon>Gunneridae</taxon>
        <taxon>Pentapetalae</taxon>
        <taxon>rosids</taxon>
        <taxon>fabids</taxon>
        <taxon>Fabales</taxon>
        <taxon>Fabaceae</taxon>
        <taxon>Caesalpinioideae</taxon>
        <taxon>Cassia clade</taxon>
        <taxon>Senna</taxon>
    </lineage>
</organism>
<evidence type="ECO:0000313" key="2">
    <source>
        <dbReference type="EMBL" id="KAF7807347.1"/>
    </source>
</evidence>